<accession>A0AAD9NZE7</accession>
<keyword evidence="2" id="KW-1185">Reference proteome</keyword>
<evidence type="ECO:0000313" key="1">
    <source>
        <dbReference type="EMBL" id="KAK2185280.1"/>
    </source>
</evidence>
<protein>
    <submittedName>
        <fullName evidence="1">Uncharacterized protein</fullName>
    </submittedName>
</protein>
<dbReference type="EMBL" id="JAODUO010000241">
    <property type="protein sequence ID" value="KAK2185280.1"/>
    <property type="molecule type" value="Genomic_DNA"/>
</dbReference>
<dbReference type="Proteomes" id="UP001209878">
    <property type="component" value="Unassembled WGS sequence"/>
</dbReference>
<reference evidence="1" key="1">
    <citation type="journal article" date="2023" name="Mol. Biol. Evol.">
        <title>Third-Generation Sequencing Reveals the Adaptive Role of the Epigenome in Three Deep-Sea Polychaetes.</title>
        <authorList>
            <person name="Perez M."/>
            <person name="Aroh O."/>
            <person name="Sun Y."/>
            <person name="Lan Y."/>
            <person name="Juniper S.K."/>
            <person name="Young C.R."/>
            <person name="Angers B."/>
            <person name="Qian P.Y."/>
        </authorList>
    </citation>
    <scope>NUCLEOTIDE SEQUENCE</scope>
    <source>
        <strain evidence="1">R07B-5</strain>
    </source>
</reference>
<proteinExistence type="predicted"/>
<comment type="caution">
    <text evidence="1">The sequence shown here is derived from an EMBL/GenBank/DDBJ whole genome shotgun (WGS) entry which is preliminary data.</text>
</comment>
<evidence type="ECO:0000313" key="2">
    <source>
        <dbReference type="Proteomes" id="UP001209878"/>
    </source>
</evidence>
<gene>
    <name evidence="1" type="ORF">NP493_241g06056</name>
</gene>
<name>A0AAD9NZE7_RIDPI</name>
<organism evidence="1 2">
    <name type="scientific">Ridgeia piscesae</name>
    <name type="common">Tubeworm</name>
    <dbReference type="NCBI Taxonomy" id="27915"/>
    <lineage>
        <taxon>Eukaryota</taxon>
        <taxon>Metazoa</taxon>
        <taxon>Spiralia</taxon>
        <taxon>Lophotrochozoa</taxon>
        <taxon>Annelida</taxon>
        <taxon>Polychaeta</taxon>
        <taxon>Sedentaria</taxon>
        <taxon>Canalipalpata</taxon>
        <taxon>Sabellida</taxon>
        <taxon>Siboglinidae</taxon>
        <taxon>Ridgeia</taxon>
    </lineage>
</organism>
<sequence>MEDLDVEVGLQESIKMKLARSRMKLAGRVERMGDGKLAKKADA</sequence>
<dbReference type="AlphaFoldDB" id="A0AAD9NZE7"/>